<gene>
    <name evidence="4" type="ORF">OnM2_087007</name>
</gene>
<dbReference type="Proteomes" id="UP000286134">
    <property type="component" value="Unassembled WGS sequence"/>
</dbReference>
<evidence type="ECO:0000313" key="4">
    <source>
        <dbReference type="EMBL" id="RKF55762.1"/>
    </source>
</evidence>
<dbReference type="Pfam" id="PF24181">
    <property type="entry name" value="TPR_TTI1_C"/>
    <property type="match status" value="1"/>
</dbReference>
<feature type="domain" description="TTI1 N-terminal TPR" evidence="2">
    <location>
        <begin position="14"/>
        <end position="351"/>
    </location>
</feature>
<dbReference type="InterPro" id="IPR057566">
    <property type="entry name" value="TPR_TTI1_N"/>
</dbReference>
<comment type="caution">
    <text evidence="4">The sequence shown here is derived from an EMBL/GenBank/DDBJ whole genome shotgun (WGS) entry which is preliminary data.</text>
</comment>
<accession>A0A420HE91</accession>
<dbReference type="PANTHER" id="PTHR18460">
    <property type="entry name" value="TEL2 INTERACTING PROTEIN 1 TTI1 FAMILY MEMBER"/>
    <property type="match status" value="1"/>
</dbReference>
<dbReference type="Pfam" id="PF24173">
    <property type="entry name" value="TPR_TTI1_N"/>
    <property type="match status" value="1"/>
</dbReference>
<feature type="region of interest" description="Disordered" evidence="1">
    <location>
        <begin position="792"/>
        <end position="821"/>
    </location>
</feature>
<evidence type="ECO:0000313" key="5">
    <source>
        <dbReference type="Proteomes" id="UP000286134"/>
    </source>
</evidence>
<sequence length="1045" mass="117629">MDNETKISARDKLFRQLKPHCVKLNQLALFSVGSSPNDYEAFINTIEELLVVVEKNCQQTVNGFDHKLADYVFYPISQILRRKEKITDRLLELTIKCVKIILQHGWRESITLELAKQLLILLTFMAGGKPSRESILAPEEVLLEALGALAALFNAIKNTEKGPATLKEAEVVLALGSCVSVILDAIVEGPSGQIQLGALSALDAAWHCIQDQELLSKFLPGVVSTLTKCLMPSTKIRRQRRVLVRALEVLCYVLTSILNDIITRKVNSSQKCLQVSSKGDSHVEVLTAEWLKVTSEQIRLALLNIVKLRSHEAVEVRNALNNLCITLLDECHYTLSNSSQVLVETCMSLHKIDSSKKLHERNTNLTDLAFIHTDLIDLIKEIAHNWVISLPKVMQTNDDTTKIALIRNLSMTQELLSELHLKSTVLDEAFIKSLRDCITVIIDPLNPSSKPVQETNDDLSSQVISTFTAPNSKSMTFQPIIMPHENQKKIRENFMTFIHSLSVRDSYVQLADEMLEYARYASGSSVLSSYWLAFQILKLMVKNKEVDDLLNTSSFISSAHSYESLEQELYVFSLSLICKNNHNVDYEMMDWRLQAIALEMVADFAHRMGHGFRTELVDTLYPVVQFLGSPISKLREHAITCLNIFSHSCGYNDSSTLIIQNVDYMVNAISLQLNTFNIVPQGPQVLIMMIRLAGPSLLPYLDDIVESIFAALANYHGYPKLVGILFSVLAEIVVSVSSIPLYEHEKGIKHREISHRKRQELLPPLTINQIIDSFLSTTTLLDSLDPEEILSPEPFPHTPWKSQESSSAFDNEMESELDHTPEKNQIEKLAASSENKTYKMLHSIAQLCQYYLTSSSPILRARLLGLLDKSVAALCSEEDQFLPLVNDIWPVVIKRVYDPESFVCIAACDFIATLCRCSGDFLATRISVEWSNILKLANATTSNVSIEKKRYGTSGKFTQSSQVWEALQRMFVAIINFVGIQDTMFDDLLVLFGSIGWENEDINNAMENVNMDAMWLASLTRGCIKAPATPVLDDYKFIKYNIYLT</sequence>
<dbReference type="Gene3D" id="1.25.10.10">
    <property type="entry name" value="Leucine-rich Repeat Variant"/>
    <property type="match status" value="1"/>
</dbReference>
<keyword evidence="5" id="KW-1185">Reference proteome</keyword>
<dbReference type="EMBL" id="MCFK01008742">
    <property type="protein sequence ID" value="RKF55762.1"/>
    <property type="molecule type" value="Genomic_DNA"/>
</dbReference>
<evidence type="ECO:0000259" key="2">
    <source>
        <dbReference type="Pfam" id="PF24173"/>
    </source>
</evidence>
<dbReference type="InterPro" id="IPR057567">
    <property type="entry name" value="TPR_TTI1_C"/>
</dbReference>
<dbReference type="SUPFAM" id="SSF48371">
    <property type="entry name" value="ARM repeat"/>
    <property type="match status" value="2"/>
</dbReference>
<dbReference type="STRING" id="212602.A0A420HE91"/>
<evidence type="ECO:0000259" key="3">
    <source>
        <dbReference type="Pfam" id="PF24181"/>
    </source>
</evidence>
<dbReference type="Pfam" id="PF21547">
    <property type="entry name" value="TTI1"/>
    <property type="match status" value="1"/>
</dbReference>
<reference evidence="4 5" key="1">
    <citation type="journal article" date="2018" name="BMC Genomics">
        <title>Comparative genome analyses reveal sequence features reflecting distinct modes of host-adaptation between dicot and monocot powdery mildew.</title>
        <authorList>
            <person name="Wu Y."/>
            <person name="Ma X."/>
            <person name="Pan Z."/>
            <person name="Kale S.D."/>
            <person name="Song Y."/>
            <person name="King H."/>
            <person name="Zhang Q."/>
            <person name="Presley C."/>
            <person name="Deng X."/>
            <person name="Wei C.I."/>
            <person name="Xiao S."/>
        </authorList>
    </citation>
    <scope>NUCLEOTIDE SEQUENCE [LARGE SCALE GENOMIC DNA]</scope>
    <source>
        <strain evidence="4">UMSG2</strain>
    </source>
</reference>
<dbReference type="InterPro" id="IPR052587">
    <property type="entry name" value="TELO2-interacting_protein_1"/>
</dbReference>
<feature type="domain" description="TTI1 C-terminal TPR" evidence="3">
    <location>
        <begin position="810"/>
        <end position="990"/>
    </location>
</feature>
<feature type="compositionally biased region" description="Polar residues" evidence="1">
    <location>
        <begin position="800"/>
        <end position="809"/>
    </location>
</feature>
<organism evidence="4 5">
    <name type="scientific">Erysiphe neolycopersici</name>
    <dbReference type="NCBI Taxonomy" id="212602"/>
    <lineage>
        <taxon>Eukaryota</taxon>
        <taxon>Fungi</taxon>
        <taxon>Dikarya</taxon>
        <taxon>Ascomycota</taxon>
        <taxon>Pezizomycotina</taxon>
        <taxon>Leotiomycetes</taxon>
        <taxon>Erysiphales</taxon>
        <taxon>Erysiphaceae</taxon>
        <taxon>Erysiphe</taxon>
    </lineage>
</organism>
<dbReference type="OrthoDB" id="49511at2759"/>
<dbReference type="AlphaFoldDB" id="A0A420HE91"/>
<dbReference type="InterPro" id="IPR016024">
    <property type="entry name" value="ARM-type_fold"/>
</dbReference>
<dbReference type="InterPro" id="IPR049362">
    <property type="entry name" value="TTI1_rpt"/>
</dbReference>
<dbReference type="InterPro" id="IPR011989">
    <property type="entry name" value="ARM-like"/>
</dbReference>
<protein>
    <submittedName>
        <fullName evidence="4">TEL2-interacting protein 1</fullName>
    </submittedName>
</protein>
<dbReference type="PANTHER" id="PTHR18460:SF3">
    <property type="entry name" value="TELO2-INTERACTING PROTEIN 1 HOMOLOG"/>
    <property type="match status" value="1"/>
</dbReference>
<evidence type="ECO:0000256" key="1">
    <source>
        <dbReference type="SAM" id="MobiDB-lite"/>
    </source>
</evidence>
<proteinExistence type="predicted"/>
<name>A0A420HE91_9PEZI</name>
<dbReference type="GO" id="GO:0005737">
    <property type="term" value="C:cytoplasm"/>
    <property type="evidence" value="ECO:0007669"/>
    <property type="project" value="TreeGrafter"/>
</dbReference>